<feature type="compositionally biased region" description="Basic and acidic residues" evidence="1">
    <location>
        <begin position="78"/>
        <end position="87"/>
    </location>
</feature>
<proteinExistence type="predicted"/>
<sequence length="457" mass="51718">MDVRAANRHSFGNAEIDIDCIVAAVAGLNDKISRLRREIDAFKNEEGNYSVRNCLRPAPSEFNESAENARRRTSARCETQRNFKGDDSLGGSDLSARLSSAERAREVKTEAHEAAVFKEDYPSDDKSIGNDERPDRSPSKPSRASREPISDAEKFSRETDNDEKSQEPERCRNRPANDTYRERSPENVIASKIRRKRISRGVQYDRPAERGRNAGCLFLRCFRPRSKEYKQAREAERKRAHRNKSDIVRERQKRAIRSSVEKIISGGTRPEQSCGSIDEEEIPAGDANLKKETRKGNEEEVRSIKKKYDESQNRDAKWSRLGVPWLCKMFGRSARARRRRSVRNSNPSVVVIDSAGNKEEITETDFGSKGKYSDRERNDGFHGDRSVKFPDCETKSEDARENAAAASERQNNVNEARKRLDLCIAELNGIIRDACAIFGGGSSFGGVERTSMAKRNS</sequence>
<keyword evidence="3" id="KW-1185">Reference proteome</keyword>
<evidence type="ECO:0000313" key="2">
    <source>
        <dbReference type="EMBL" id="EFN84005.1"/>
    </source>
</evidence>
<name>E2BJZ6_HARSA</name>
<evidence type="ECO:0000256" key="1">
    <source>
        <dbReference type="SAM" id="MobiDB-lite"/>
    </source>
</evidence>
<feature type="region of interest" description="Disordered" evidence="1">
    <location>
        <begin position="61"/>
        <end position="194"/>
    </location>
</feature>
<protein>
    <submittedName>
        <fullName evidence="2">Uncharacterized protein</fullName>
    </submittedName>
</protein>
<dbReference type="AlphaFoldDB" id="E2BJZ6"/>
<reference evidence="2 3" key="1">
    <citation type="journal article" date="2010" name="Science">
        <title>Genomic comparison of the ants Camponotus floridanus and Harpegnathos saltator.</title>
        <authorList>
            <person name="Bonasio R."/>
            <person name="Zhang G."/>
            <person name="Ye C."/>
            <person name="Mutti N.S."/>
            <person name="Fang X."/>
            <person name="Qin N."/>
            <person name="Donahue G."/>
            <person name="Yang P."/>
            <person name="Li Q."/>
            <person name="Li C."/>
            <person name="Zhang P."/>
            <person name="Huang Z."/>
            <person name="Berger S.L."/>
            <person name="Reinberg D."/>
            <person name="Wang J."/>
            <person name="Liebig J."/>
        </authorList>
    </citation>
    <scope>NUCLEOTIDE SEQUENCE [LARGE SCALE GENOMIC DNA]</scope>
    <source>
        <strain evidence="2 3">R22 G/1</strain>
    </source>
</reference>
<feature type="region of interest" description="Disordered" evidence="1">
    <location>
        <begin position="266"/>
        <end position="304"/>
    </location>
</feature>
<organism evidence="3">
    <name type="scientific">Harpegnathos saltator</name>
    <name type="common">Jerdon's jumping ant</name>
    <dbReference type="NCBI Taxonomy" id="610380"/>
    <lineage>
        <taxon>Eukaryota</taxon>
        <taxon>Metazoa</taxon>
        <taxon>Ecdysozoa</taxon>
        <taxon>Arthropoda</taxon>
        <taxon>Hexapoda</taxon>
        <taxon>Insecta</taxon>
        <taxon>Pterygota</taxon>
        <taxon>Neoptera</taxon>
        <taxon>Endopterygota</taxon>
        <taxon>Hymenoptera</taxon>
        <taxon>Apocrita</taxon>
        <taxon>Aculeata</taxon>
        <taxon>Formicoidea</taxon>
        <taxon>Formicidae</taxon>
        <taxon>Ponerinae</taxon>
        <taxon>Ponerini</taxon>
        <taxon>Harpegnathos</taxon>
    </lineage>
</organism>
<dbReference type="EMBL" id="GL448708">
    <property type="protein sequence ID" value="EFN84005.1"/>
    <property type="molecule type" value="Genomic_DNA"/>
</dbReference>
<feature type="compositionally biased region" description="Basic and acidic residues" evidence="1">
    <location>
        <begin position="100"/>
        <end position="172"/>
    </location>
</feature>
<dbReference type="InParanoid" id="E2BJZ6"/>
<dbReference type="Proteomes" id="UP000008237">
    <property type="component" value="Unassembled WGS sequence"/>
</dbReference>
<accession>E2BJZ6</accession>
<feature type="compositionally biased region" description="Basic and acidic residues" evidence="1">
    <location>
        <begin position="362"/>
        <end position="401"/>
    </location>
</feature>
<dbReference type="OrthoDB" id="7551270at2759"/>
<evidence type="ECO:0000313" key="3">
    <source>
        <dbReference type="Proteomes" id="UP000008237"/>
    </source>
</evidence>
<feature type="compositionally biased region" description="Basic and acidic residues" evidence="1">
    <location>
        <begin position="288"/>
        <end position="304"/>
    </location>
</feature>
<gene>
    <name evidence="2" type="ORF">EAI_03390</name>
</gene>
<dbReference type="OMA" id="EPERCRN"/>
<feature type="region of interest" description="Disordered" evidence="1">
    <location>
        <begin position="362"/>
        <end position="411"/>
    </location>
</feature>